<dbReference type="Proteomes" id="UP000688947">
    <property type="component" value="Unassembled WGS sequence"/>
</dbReference>
<organism evidence="3 4">
    <name type="scientific">Phytophthora cactorum</name>
    <dbReference type="NCBI Taxonomy" id="29920"/>
    <lineage>
        <taxon>Eukaryota</taxon>
        <taxon>Sar</taxon>
        <taxon>Stramenopiles</taxon>
        <taxon>Oomycota</taxon>
        <taxon>Peronosporomycetes</taxon>
        <taxon>Peronosporales</taxon>
        <taxon>Peronosporaceae</taxon>
        <taxon>Phytophthora</taxon>
    </lineage>
</organism>
<evidence type="ECO:0000313" key="1">
    <source>
        <dbReference type="EMBL" id="KAG2867238.1"/>
    </source>
</evidence>
<gene>
    <name evidence="2" type="ORF">JG687_00001717</name>
    <name evidence="3" type="ORF">PC110_g5577</name>
    <name evidence="1" type="ORF">PC113_g2149</name>
</gene>
<evidence type="ECO:0000313" key="4">
    <source>
        <dbReference type="Proteomes" id="UP000251314"/>
    </source>
</evidence>
<dbReference type="OrthoDB" id="141311at2759"/>
<keyword evidence="4" id="KW-1185">Reference proteome</keyword>
<dbReference type="AlphaFoldDB" id="A0A329SMU9"/>
<dbReference type="EMBL" id="MJFZ01000094">
    <property type="protein sequence ID" value="RAW38187.1"/>
    <property type="molecule type" value="Genomic_DNA"/>
</dbReference>
<reference evidence="2" key="3">
    <citation type="submission" date="2021-01" db="EMBL/GenBank/DDBJ databases">
        <title>Phytophthora aleatoria, a newly-described species from Pinus radiata is distinct from Phytophthora cactorum isolates based on comparative genomics.</title>
        <authorList>
            <person name="Mcdougal R."/>
            <person name="Panda P."/>
            <person name="Williams N."/>
            <person name="Studholme D.J."/>
        </authorList>
    </citation>
    <scope>NUCLEOTIDE SEQUENCE</scope>
    <source>
        <strain evidence="2">NZFS 3830</strain>
    </source>
</reference>
<dbReference type="VEuPathDB" id="FungiDB:PC110_g5577"/>
<comment type="caution">
    <text evidence="3">The sequence shown here is derived from an EMBL/GenBank/DDBJ whole genome shotgun (WGS) entry which is preliminary data.</text>
</comment>
<proteinExistence type="predicted"/>
<dbReference type="EMBL" id="JAENGZ010000042">
    <property type="protein sequence ID" value="KAG6972017.1"/>
    <property type="molecule type" value="Genomic_DNA"/>
</dbReference>
<accession>A0A329SMU9</accession>
<name>A0A329SMU9_9STRA</name>
<dbReference type="Proteomes" id="UP000735874">
    <property type="component" value="Unassembled WGS sequence"/>
</dbReference>
<reference evidence="3 4" key="1">
    <citation type="submission" date="2018-01" db="EMBL/GenBank/DDBJ databases">
        <title>Draft genome of the strawberry crown rot pathogen Phytophthora cactorum.</title>
        <authorList>
            <person name="Armitage A.D."/>
            <person name="Lysoe E."/>
            <person name="Nellist C.F."/>
            <person name="Harrison R.J."/>
            <person name="Brurberg M.B."/>
        </authorList>
    </citation>
    <scope>NUCLEOTIDE SEQUENCE [LARGE SCALE GENOMIC DNA]</scope>
    <source>
        <strain evidence="3 4">10300</strain>
    </source>
</reference>
<evidence type="ECO:0000313" key="3">
    <source>
        <dbReference type="EMBL" id="RAW38187.1"/>
    </source>
</evidence>
<reference evidence="1" key="2">
    <citation type="submission" date="2018-10" db="EMBL/GenBank/DDBJ databases">
        <title>Effector identification in a new, highly contiguous assembly of the strawberry crown rot pathogen Phytophthora cactorum.</title>
        <authorList>
            <person name="Armitage A.D."/>
            <person name="Nellist C.F."/>
            <person name="Bates H."/>
            <person name="Vickerstaff R.J."/>
            <person name="Harrison R.J."/>
        </authorList>
    </citation>
    <scope>NUCLEOTIDE SEQUENCE</scope>
    <source>
        <strain evidence="1">15-7</strain>
    </source>
</reference>
<dbReference type="EMBL" id="RCMG01000028">
    <property type="protein sequence ID" value="KAG2867238.1"/>
    <property type="molecule type" value="Genomic_DNA"/>
</dbReference>
<evidence type="ECO:0000313" key="2">
    <source>
        <dbReference type="EMBL" id="KAG6972017.1"/>
    </source>
</evidence>
<dbReference type="Proteomes" id="UP000251314">
    <property type="component" value="Unassembled WGS sequence"/>
</dbReference>
<sequence length="133" mass="14830">MVLIDAVLVSHEMAGVVKRLLRIDETRGDGKDNEERFSLVSATNDLLNLKQLDGALYNKPNPRLRAVTKLASDRKYKKYKKLLKTWNAYKDRTDAEVSRIFSAVGAAEMLGLKLAGLFPSGVTEIWIGAHVTN</sequence>
<protein>
    <submittedName>
        <fullName evidence="3">Uncharacterized protein</fullName>
    </submittedName>
</protein>